<evidence type="ECO:0000256" key="1">
    <source>
        <dbReference type="SAM" id="SignalP"/>
    </source>
</evidence>
<keyword evidence="3" id="KW-1185">Reference proteome</keyword>
<keyword evidence="1" id="KW-0732">Signal</keyword>
<dbReference type="RefSeq" id="WP_148775903.1">
    <property type="nucleotide sequence ID" value="NZ_VSSS01000051.1"/>
</dbReference>
<dbReference type="AlphaFoldDB" id="A0A5D3KHD4"/>
<organism evidence="2 3">
    <name type="scientific">Bradyrhizobium rifense</name>
    <dbReference type="NCBI Taxonomy" id="515499"/>
    <lineage>
        <taxon>Bacteria</taxon>
        <taxon>Pseudomonadati</taxon>
        <taxon>Pseudomonadota</taxon>
        <taxon>Alphaproteobacteria</taxon>
        <taxon>Hyphomicrobiales</taxon>
        <taxon>Nitrobacteraceae</taxon>
        <taxon>Bradyrhizobium</taxon>
    </lineage>
</organism>
<evidence type="ECO:0000313" key="3">
    <source>
        <dbReference type="Proteomes" id="UP000324758"/>
    </source>
</evidence>
<feature type="signal peptide" evidence="1">
    <location>
        <begin position="1"/>
        <end position="25"/>
    </location>
</feature>
<accession>A0A5D3KHD4</accession>
<comment type="caution">
    <text evidence="2">The sequence shown here is derived from an EMBL/GenBank/DDBJ whole genome shotgun (WGS) entry which is preliminary data.</text>
</comment>
<proteinExistence type="predicted"/>
<evidence type="ECO:0008006" key="4">
    <source>
        <dbReference type="Google" id="ProtNLM"/>
    </source>
</evidence>
<feature type="chain" id="PRO_5022713884" description="DUF992 domain-containing protein" evidence="1">
    <location>
        <begin position="26"/>
        <end position="174"/>
    </location>
</feature>
<dbReference type="OrthoDB" id="8252320at2"/>
<dbReference type="Proteomes" id="UP000324758">
    <property type="component" value="Unassembled WGS sequence"/>
</dbReference>
<gene>
    <name evidence="2" type="ORF">FXB40_30980</name>
</gene>
<reference evidence="2 3" key="1">
    <citation type="submission" date="2019-08" db="EMBL/GenBank/DDBJ databases">
        <title>Bradyrhizobium hipponensis sp. nov., a rhizobium isolated from a Lupinus angustifolius root nodule in Tunisia.</title>
        <authorList>
            <person name="Off K."/>
            <person name="Rejili M."/>
            <person name="Mars M."/>
            <person name="Brachmann A."/>
            <person name="Marin M."/>
        </authorList>
    </citation>
    <scope>NUCLEOTIDE SEQUENCE [LARGE SCALE GENOMIC DNA]</scope>
    <source>
        <strain evidence="2 3">CTAW71</strain>
    </source>
</reference>
<evidence type="ECO:0000313" key="2">
    <source>
        <dbReference type="EMBL" id="TYL90535.1"/>
    </source>
</evidence>
<protein>
    <recommendedName>
        <fullName evidence="4">DUF992 domain-containing protein</fullName>
    </recommendedName>
</protein>
<name>A0A5D3KHD4_9BRAD</name>
<dbReference type="EMBL" id="VSSS01000051">
    <property type="protein sequence ID" value="TYL90535.1"/>
    <property type="molecule type" value="Genomic_DNA"/>
</dbReference>
<sequence length="174" mass="17821">MIKRTILTAACSILGFISASGYATAETIGRLECSVVGAASQEPIGDRDGHRLASVQFACFGADGLLKDAVYTGSATTEWDGPHGTFLSAGGIYRVPGGLAVSQAIEGTSSVVMKDGKPVGNESSGKTRFKFASGALAALSEKTARFEARPTGGGRFSLEYTADSATDTVGTAKQ</sequence>